<gene>
    <name evidence="2" type="ORF">EV196_101730</name>
</gene>
<evidence type="ECO:0000313" key="2">
    <source>
        <dbReference type="EMBL" id="TCL69292.1"/>
    </source>
</evidence>
<keyword evidence="3" id="KW-1185">Reference proteome</keyword>
<sequence length="169" mass="19900">MGVIKRCENTYKTNNMTKYIVVNKDSFEIIESEKEPLNIVLKEPNKTYSKNTYTLVTNNVSISWLDEYKWNGRWKCLTVTYKKTKLLEINAVEKPQIVIDTLKRFKNISEEELEKLYEKALNNEKTDLEQEVEKLKEEKVEMQKAYCGACMEDPCMCSDPEQTSTTLDW</sequence>
<dbReference type="AlphaFoldDB" id="A0A4R1RTI1"/>
<reference evidence="2 3" key="1">
    <citation type="submission" date="2019-03" db="EMBL/GenBank/DDBJ databases">
        <title>Genomic Encyclopedia of Type Strains, Phase IV (KMG-IV): sequencing the most valuable type-strain genomes for metagenomic binning, comparative biology and taxonomic classification.</title>
        <authorList>
            <person name="Goeker M."/>
        </authorList>
    </citation>
    <scope>NUCLEOTIDE SEQUENCE [LARGE SCALE GENOMIC DNA]</scope>
    <source>
        <strain evidence="2 3">DSM 18792</strain>
    </source>
</reference>
<keyword evidence="1" id="KW-0175">Coiled coil</keyword>
<accession>A0A4R1RTI1</accession>
<evidence type="ECO:0000256" key="1">
    <source>
        <dbReference type="SAM" id="Coils"/>
    </source>
</evidence>
<proteinExistence type="predicted"/>
<dbReference type="EMBL" id="SLUP01000001">
    <property type="protein sequence ID" value="TCL69292.1"/>
    <property type="molecule type" value="Genomic_DNA"/>
</dbReference>
<feature type="coiled-coil region" evidence="1">
    <location>
        <begin position="118"/>
        <end position="145"/>
    </location>
</feature>
<organism evidence="2 3">
    <name type="scientific">Mariniflexile fucanivorans</name>
    <dbReference type="NCBI Taxonomy" id="264023"/>
    <lineage>
        <taxon>Bacteria</taxon>
        <taxon>Pseudomonadati</taxon>
        <taxon>Bacteroidota</taxon>
        <taxon>Flavobacteriia</taxon>
        <taxon>Flavobacteriales</taxon>
        <taxon>Flavobacteriaceae</taxon>
        <taxon>Mariniflexile</taxon>
    </lineage>
</organism>
<evidence type="ECO:0000313" key="3">
    <source>
        <dbReference type="Proteomes" id="UP000295455"/>
    </source>
</evidence>
<name>A0A4R1RTI1_9FLAO</name>
<dbReference type="Proteomes" id="UP000295455">
    <property type="component" value="Unassembled WGS sequence"/>
</dbReference>
<protein>
    <submittedName>
        <fullName evidence="2">Uncharacterized protein</fullName>
    </submittedName>
</protein>
<comment type="caution">
    <text evidence="2">The sequence shown here is derived from an EMBL/GenBank/DDBJ whole genome shotgun (WGS) entry which is preliminary data.</text>
</comment>